<dbReference type="AlphaFoldDB" id="F7NNH6"/>
<protein>
    <submittedName>
        <fullName evidence="1">Uncharacterized protein</fullName>
    </submittedName>
</protein>
<dbReference type="Proteomes" id="UP000003240">
    <property type="component" value="Unassembled WGS sequence"/>
</dbReference>
<dbReference type="EMBL" id="AFGF01000221">
    <property type="protein sequence ID" value="EGO62417.1"/>
    <property type="molecule type" value="Genomic_DNA"/>
</dbReference>
<accession>F7NNH6</accession>
<organism evidence="1 2">
    <name type="scientific">Acetonema longum DSM 6540</name>
    <dbReference type="NCBI Taxonomy" id="1009370"/>
    <lineage>
        <taxon>Bacteria</taxon>
        <taxon>Bacillati</taxon>
        <taxon>Bacillota</taxon>
        <taxon>Negativicutes</taxon>
        <taxon>Acetonemataceae</taxon>
        <taxon>Acetonema</taxon>
    </lineage>
</organism>
<proteinExistence type="predicted"/>
<evidence type="ECO:0000313" key="2">
    <source>
        <dbReference type="Proteomes" id="UP000003240"/>
    </source>
</evidence>
<sequence>MSFETWDKFAGTFLHGRAEKPRISDIFQVTQDAMIGKNLILDCYENTSCKLYAINRQNPSLFAKQLPFISIKQIKKHGENPCF</sequence>
<name>F7NNH6_9FIRM</name>
<comment type="caution">
    <text evidence="1">The sequence shown here is derived from an EMBL/GenBank/DDBJ whole genome shotgun (WGS) entry which is preliminary data.</text>
</comment>
<gene>
    <name evidence="1" type="ORF">ALO_18335</name>
</gene>
<reference evidence="1 2" key="1">
    <citation type="journal article" date="2011" name="EMBO J.">
        <title>Structural diversity of bacterial flagellar motors.</title>
        <authorList>
            <person name="Chen S."/>
            <person name="Beeby M."/>
            <person name="Murphy G.E."/>
            <person name="Leadbetter J.R."/>
            <person name="Hendrixson D.R."/>
            <person name="Briegel A."/>
            <person name="Li Z."/>
            <person name="Shi J."/>
            <person name="Tocheva E.I."/>
            <person name="Muller A."/>
            <person name="Dobro M.J."/>
            <person name="Jensen G.J."/>
        </authorList>
    </citation>
    <scope>NUCLEOTIDE SEQUENCE [LARGE SCALE GENOMIC DNA]</scope>
    <source>
        <strain evidence="1 2">DSM 6540</strain>
    </source>
</reference>
<dbReference type="STRING" id="1009370.ALO_18335"/>
<evidence type="ECO:0000313" key="1">
    <source>
        <dbReference type="EMBL" id="EGO62417.1"/>
    </source>
</evidence>
<keyword evidence="2" id="KW-1185">Reference proteome</keyword>